<organism evidence="2 3">
    <name type="scientific">Paraglaciecola aquimarina</name>
    <dbReference type="NCBI Taxonomy" id="1235557"/>
    <lineage>
        <taxon>Bacteria</taxon>
        <taxon>Pseudomonadati</taxon>
        <taxon>Pseudomonadota</taxon>
        <taxon>Gammaproteobacteria</taxon>
        <taxon>Alteromonadales</taxon>
        <taxon>Alteromonadaceae</taxon>
        <taxon>Paraglaciecola</taxon>
    </lineage>
</organism>
<evidence type="ECO:0000313" key="3">
    <source>
        <dbReference type="Proteomes" id="UP001247805"/>
    </source>
</evidence>
<sequence>MFILTRQKIIRLMFWWLVVIPAIPFVLITLGISVYVYWPRDFSSVSQFTVAQDVEYVTLSAHGVHDTSASWGDELQQWMTTTPYPQMTGVTQQNHSIDWQYYSDSVFTCSVVGKKIGTEIGKRLAALPRLKAIHAIGHSCGSFVVLGICQGAKSVAADLLVQTTYLDPVSVYSGFFWDYGIDNFGSCADFSDNYIDTRDTVPGSNQALPNAITFDVSERQTVEYADIPPHAWPTRYYINAFRAKKVPLLYKGDKADFSSLKKGQLIKVASP</sequence>
<keyword evidence="3" id="KW-1185">Reference proteome</keyword>
<keyword evidence="1" id="KW-1133">Transmembrane helix</keyword>
<protein>
    <submittedName>
        <fullName evidence="2">Uncharacterized protein</fullName>
    </submittedName>
</protein>
<dbReference type="RefSeq" id="WP_316025626.1">
    <property type="nucleotide sequence ID" value="NZ_JAWDIO010000002.1"/>
</dbReference>
<comment type="caution">
    <text evidence="2">The sequence shown here is derived from an EMBL/GenBank/DDBJ whole genome shotgun (WGS) entry which is preliminary data.</text>
</comment>
<dbReference type="Proteomes" id="UP001247805">
    <property type="component" value="Unassembled WGS sequence"/>
</dbReference>
<keyword evidence="1" id="KW-0472">Membrane</keyword>
<evidence type="ECO:0000256" key="1">
    <source>
        <dbReference type="SAM" id="Phobius"/>
    </source>
</evidence>
<accession>A0ABU3SVG5</accession>
<feature type="transmembrane region" description="Helical" evidence="1">
    <location>
        <begin position="12"/>
        <end position="38"/>
    </location>
</feature>
<dbReference type="InterPro" id="IPR029058">
    <property type="entry name" value="AB_hydrolase_fold"/>
</dbReference>
<name>A0ABU3SVG5_9ALTE</name>
<reference evidence="2 3" key="1">
    <citation type="submission" date="2023-10" db="EMBL/GenBank/DDBJ databases">
        <title>Glaciecola aquimarina strain GGW-M5 nov., isolated from a coastal seawater.</title>
        <authorList>
            <person name="Bayburt H."/>
            <person name="Kim J.M."/>
            <person name="Choi B.J."/>
            <person name="Jeon C.O."/>
        </authorList>
    </citation>
    <scope>NUCLEOTIDE SEQUENCE [LARGE SCALE GENOMIC DNA]</scope>
    <source>
        <strain evidence="2 3">KCTC 32108</strain>
    </source>
</reference>
<keyword evidence="1" id="KW-0812">Transmembrane</keyword>
<evidence type="ECO:0000313" key="2">
    <source>
        <dbReference type="EMBL" id="MDU0353994.1"/>
    </source>
</evidence>
<dbReference type="Gene3D" id="3.40.50.1820">
    <property type="entry name" value="alpha/beta hydrolase"/>
    <property type="match status" value="1"/>
</dbReference>
<proteinExistence type="predicted"/>
<dbReference type="EMBL" id="JAWDIO010000002">
    <property type="protein sequence ID" value="MDU0353994.1"/>
    <property type="molecule type" value="Genomic_DNA"/>
</dbReference>
<gene>
    <name evidence="2" type="ORF">RS130_08670</name>
</gene>